<name>A0AA49GBV2_9BACT</name>
<evidence type="ECO:0000256" key="2">
    <source>
        <dbReference type="SAM" id="MobiDB-lite"/>
    </source>
</evidence>
<dbReference type="SUPFAM" id="SSF103088">
    <property type="entry name" value="OmpA-like"/>
    <property type="match status" value="1"/>
</dbReference>
<dbReference type="Pfam" id="PF11751">
    <property type="entry name" value="PorP_SprF"/>
    <property type="match status" value="1"/>
</dbReference>
<dbReference type="KEGG" id="msaa:QYS49_20780"/>
<sequence length="489" mass="54485">MLYSRKSYFYTLLVVIISAFKLHAQEPNFSMYRYTPFFTNPGSLGVEQDPGIMLNYRNQSLALGQRFQTSAVSGYYPFYIGNHHLVVSANVLNEQLASFIKMNGGMLGLAYSVAVTSNSELSFGFQGGYFQKRIGSDFSTDDQYVNGGYDPNAVSGDEVMYQAMGYATMSTGFYYLIKDVDGSDKAFIGGSLFNLNSPNVSFFETGEDKMPLSLKATIGYKVFQSNKIAVTPTMRWINWQGNNMMNIGSQFGYDLSNKRESSKRIELGLWYNTNNLGVFSLAYEQENLTVALSYDLALSSTLSSTQNGIFELAIGMNIERSSANNSGRNNYARKNKRRQKSYKKLNLFQKNSKKKTHKQDDNTIAQEEIDQPAVPGKKIVSEIVYFAKDSIGLSVEARNILDGVVATMKADKSLRIKLVGYADNGALATLDTSLPVLRAEQVRAYLVSRGVEAKSVRVERVVQNQLLDDSETAQDSEGNSRVEIKTVEK</sequence>
<evidence type="ECO:0000259" key="3">
    <source>
        <dbReference type="PROSITE" id="PS51123"/>
    </source>
</evidence>
<proteinExistence type="predicted"/>
<evidence type="ECO:0000313" key="5">
    <source>
        <dbReference type="Proteomes" id="UP001230496"/>
    </source>
</evidence>
<dbReference type="Pfam" id="PF00691">
    <property type="entry name" value="OmpA"/>
    <property type="match status" value="1"/>
</dbReference>
<protein>
    <submittedName>
        <fullName evidence="4">PorP/SprF family type IX secretion system membrane protein</fullName>
    </submittedName>
</protein>
<evidence type="ECO:0000313" key="4">
    <source>
        <dbReference type="EMBL" id="WKK74201.2"/>
    </source>
</evidence>
<dbReference type="GO" id="GO:0016020">
    <property type="term" value="C:membrane"/>
    <property type="evidence" value="ECO:0007669"/>
    <property type="project" value="UniProtKB-UniRule"/>
</dbReference>
<feature type="domain" description="OmpA-like" evidence="3">
    <location>
        <begin position="375"/>
        <end position="489"/>
    </location>
</feature>
<accession>A0AA49GBV2</accession>
<dbReference type="AlphaFoldDB" id="A0AA49GBV2"/>
<gene>
    <name evidence="4" type="ORF">QYS49_20780</name>
</gene>
<dbReference type="RefSeq" id="WP_308347812.1">
    <property type="nucleotide sequence ID" value="NZ_CP129971.1"/>
</dbReference>
<organism evidence="4 5">
    <name type="scientific">Marivirga salinarum</name>
    <dbReference type="NCBI Taxonomy" id="3059078"/>
    <lineage>
        <taxon>Bacteria</taxon>
        <taxon>Pseudomonadati</taxon>
        <taxon>Bacteroidota</taxon>
        <taxon>Cytophagia</taxon>
        <taxon>Cytophagales</taxon>
        <taxon>Marivirgaceae</taxon>
        <taxon>Marivirga</taxon>
    </lineage>
</organism>
<feature type="region of interest" description="Disordered" evidence="2">
    <location>
        <begin position="469"/>
        <end position="489"/>
    </location>
</feature>
<dbReference type="Proteomes" id="UP001230496">
    <property type="component" value="Chromosome"/>
</dbReference>
<evidence type="ECO:0000256" key="1">
    <source>
        <dbReference type="PROSITE-ProRule" id="PRU00473"/>
    </source>
</evidence>
<dbReference type="EMBL" id="CP129971">
    <property type="protein sequence ID" value="WKK74201.2"/>
    <property type="molecule type" value="Genomic_DNA"/>
</dbReference>
<dbReference type="Gene3D" id="3.30.1330.60">
    <property type="entry name" value="OmpA-like domain"/>
    <property type="match status" value="1"/>
</dbReference>
<dbReference type="InterPro" id="IPR019861">
    <property type="entry name" value="PorP/SprF_Bacteroidetes"/>
</dbReference>
<dbReference type="InterPro" id="IPR036737">
    <property type="entry name" value="OmpA-like_sf"/>
</dbReference>
<dbReference type="CDD" id="cd07185">
    <property type="entry name" value="OmpA_C-like"/>
    <property type="match status" value="1"/>
</dbReference>
<dbReference type="NCBIfam" id="TIGR03519">
    <property type="entry name" value="T9SS_PorP_fam"/>
    <property type="match status" value="1"/>
</dbReference>
<reference evidence="4 5" key="1">
    <citation type="submission" date="2023-08" db="EMBL/GenBank/DDBJ databases">
        <title>Comparative genomics and taxonomic characterization of three novel marine species of genus Marivirga.</title>
        <authorList>
            <person name="Muhammad N."/>
            <person name="Kim S.-G."/>
        </authorList>
    </citation>
    <scope>NUCLEOTIDE SEQUENCE [LARGE SCALE GENOMIC DNA]</scope>
    <source>
        <strain evidence="4 5">BDSF4-3</strain>
    </source>
</reference>
<keyword evidence="1" id="KW-0472">Membrane</keyword>
<dbReference type="PROSITE" id="PS51123">
    <property type="entry name" value="OMPA_2"/>
    <property type="match status" value="1"/>
</dbReference>
<keyword evidence="5" id="KW-1185">Reference proteome</keyword>
<dbReference type="InterPro" id="IPR006665">
    <property type="entry name" value="OmpA-like"/>
</dbReference>
<feature type="compositionally biased region" description="Basic and acidic residues" evidence="2">
    <location>
        <begin position="478"/>
        <end position="489"/>
    </location>
</feature>